<evidence type="ECO:0000256" key="1">
    <source>
        <dbReference type="SAM" id="MobiDB-lite"/>
    </source>
</evidence>
<dbReference type="Pfam" id="PF24532">
    <property type="entry name" value="FIBL-2"/>
    <property type="match status" value="1"/>
</dbReference>
<protein>
    <recommendedName>
        <fullName evidence="2">Fibulin-2 domain-containing protein</fullName>
    </recommendedName>
</protein>
<gene>
    <name evidence="3" type="ORF">DNTS_029477</name>
</gene>
<reference evidence="3 4" key="1">
    <citation type="journal article" date="2019" name="Sci. Data">
        <title>Hybrid genome assembly and annotation of Danionella translucida.</title>
        <authorList>
            <person name="Kadobianskyi M."/>
            <person name="Schulze L."/>
            <person name="Schuelke M."/>
            <person name="Judkewitz B."/>
        </authorList>
    </citation>
    <scope>NUCLEOTIDE SEQUENCE [LARGE SCALE GENOMIC DNA]</scope>
    <source>
        <strain evidence="3 4">Bolton</strain>
    </source>
</reference>
<comment type="caution">
    <text evidence="3">The sequence shown here is derived from an EMBL/GenBank/DDBJ whole genome shotgun (WGS) entry which is preliminary data.</text>
</comment>
<feature type="region of interest" description="Disordered" evidence="1">
    <location>
        <begin position="530"/>
        <end position="550"/>
    </location>
</feature>
<feature type="region of interest" description="Disordered" evidence="1">
    <location>
        <begin position="431"/>
        <end position="495"/>
    </location>
</feature>
<evidence type="ECO:0000259" key="2">
    <source>
        <dbReference type="Pfam" id="PF24532"/>
    </source>
</evidence>
<dbReference type="InterPro" id="IPR056612">
    <property type="entry name" value="FIBL-2_dom"/>
</dbReference>
<feature type="compositionally biased region" description="Basic and acidic residues" evidence="1">
    <location>
        <begin position="486"/>
        <end position="495"/>
    </location>
</feature>
<feature type="compositionally biased region" description="Polar residues" evidence="1">
    <location>
        <begin position="431"/>
        <end position="446"/>
    </location>
</feature>
<dbReference type="EMBL" id="SRMA01025741">
    <property type="protein sequence ID" value="TRY91509.1"/>
    <property type="molecule type" value="Genomic_DNA"/>
</dbReference>
<dbReference type="OrthoDB" id="4062651at2759"/>
<feature type="region of interest" description="Disordered" evidence="1">
    <location>
        <begin position="331"/>
        <end position="360"/>
    </location>
</feature>
<feature type="domain" description="Fibulin-2" evidence="2">
    <location>
        <begin position="23"/>
        <end position="52"/>
    </location>
</feature>
<proteinExistence type="predicted"/>
<name>A0A553QNF0_9TELE</name>
<evidence type="ECO:0000313" key="4">
    <source>
        <dbReference type="Proteomes" id="UP000316079"/>
    </source>
</evidence>
<keyword evidence="4" id="KW-1185">Reference proteome</keyword>
<accession>A0A553QNF0</accession>
<evidence type="ECO:0000313" key="3">
    <source>
        <dbReference type="EMBL" id="TRY91509.1"/>
    </source>
</evidence>
<organism evidence="3 4">
    <name type="scientific">Danionella cerebrum</name>
    <dbReference type="NCBI Taxonomy" id="2873325"/>
    <lineage>
        <taxon>Eukaryota</taxon>
        <taxon>Metazoa</taxon>
        <taxon>Chordata</taxon>
        <taxon>Craniata</taxon>
        <taxon>Vertebrata</taxon>
        <taxon>Euteleostomi</taxon>
        <taxon>Actinopterygii</taxon>
        <taxon>Neopterygii</taxon>
        <taxon>Teleostei</taxon>
        <taxon>Ostariophysi</taxon>
        <taxon>Cypriniformes</taxon>
        <taxon>Danionidae</taxon>
        <taxon>Danioninae</taxon>
        <taxon>Danionella</taxon>
    </lineage>
</organism>
<dbReference type="Proteomes" id="UP000316079">
    <property type="component" value="Unassembled WGS sequence"/>
</dbReference>
<dbReference type="AlphaFoldDB" id="A0A553QNF0"/>
<feature type="compositionally biased region" description="Low complexity" evidence="1">
    <location>
        <begin position="350"/>
        <end position="360"/>
    </location>
</feature>
<sequence>MCEGYQYYDCISAGFGFGKVPEGESYFVDFGSTECSCPQGGGRISCHFIPCPEIPANCIEVSEPADGCVQCEQVGCIHKEEKYQAGHTFKIDPCQVCHCPNGGGDLMCYPVPNCDADHASKPFQMTTEESTPERRYRDSIQHLFNPKGSRGLFNKHLPLHIDNNPPFKMRIRNAEEKEEEEEEDYDYPPNDYSAQYLHGLTAPTESSIISVSLSDNFAPRQPVHKGSNQELREIFGIHKSTTDKPLIPFYQGSTERMRVVIHKDKPENDLNSPVEYKTDREQFSLPVETVNKVGSSPHKDTSEIQSFSLYKDNSDQEALIDDEQLEFSFESPYEDTDSSQEDTTYNDTKSPVTTEPTTSLLLETTTSFQTAWDGELESQILSHLPHSVEEDFSKEEETSTIGPAEEKDAFNETVNKYSIDPINGYHNELNLGSSDPVLQSVTSPTETLAEHETPETQLEEEDGTPPEQSLDYKEYPTEQAKSVDNQSHENEYLQTELERKLQEDLFSPVNYSPTSIPSKEQSNSLFNFREEKADNTLRNHVKEEDDHMAG</sequence>
<dbReference type="STRING" id="623744.A0A553QNF0"/>